<dbReference type="SUPFAM" id="SSF57567">
    <property type="entry name" value="Serine protease inhibitors"/>
    <property type="match status" value="2"/>
</dbReference>
<keyword evidence="1" id="KW-0646">Protease inhibitor</keyword>
<keyword evidence="4" id="KW-1133">Transmembrane helix</keyword>
<keyword evidence="7" id="KW-1185">Reference proteome</keyword>
<proteinExistence type="predicted"/>
<keyword evidence="3" id="KW-1015">Disulfide bond</keyword>
<dbReference type="Pfam" id="PF01826">
    <property type="entry name" value="TIL"/>
    <property type="match status" value="2"/>
</dbReference>
<organism evidence="6 7">
    <name type="scientific">Toxocara canis</name>
    <name type="common">Canine roundworm</name>
    <dbReference type="NCBI Taxonomy" id="6265"/>
    <lineage>
        <taxon>Eukaryota</taxon>
        <taxon>Metazoa</taxon>
        <taxon>Ecdysozoa</taxon>
        <taxon>Nematoda</taxon>
        <taxon>Chromadorea</taxon>
        <taxon>Rhabditida</taxon>
        <taxon>Spirurina</taxon>
        <taxon>Ascaridomorpha</taxon>
        <taxon>Ascaridoidea</taxon>
        <taxon>Toxocaridae</taxon>
        <taxon>Toxocara</taxon>
    </lineage>
</organism>
<evidence type="ECO:0000256" key="1">
    <source>
        <dbReference type="ARBA" id="ARBA00022690"/>
    </source>
</evidence>
<evidence type="ECO:0000256" key="2">
    <source>
        <dbReference type="ARBA" id="ARBA00022900"/>
    </source>
</evidence>
<feature type="domain" description="TIL" evidence="5">
    <location>
        <begin position="261"/>
        <end position="314"/>
    </location>
</feature>
<dbReference type="PANTHER" id="PTHR23259:SF70">
    <property type="entry name" value="ACCESSORY GLAND PROTEIN ACP62F-RELATED"/>
    <property type="match status" value="1"/>
</dbReference>
<dbReference type="InterPro" id="IPR051368">
    <property type="entry name" value="SerProtInhib-TIL_Domain"/>
</dbReference>
<sequence length="411" mass="45709">MFYACLTILILFIVMCVCVIMAIIDLEKYNFGLYIVLLCIVGTMLACALCIANPNACANPAWYSKFCLLLQELYPVPDDEGRSSPKVSALRSRVAAMQAQSIGRPSSGAEESRLPLRQESRATVAMLAPAVHIMHQVWKGMAWVADGIDEDDERTRSIDIGEAAHSTSDTASDRINPNERKQLATIVETSFHDQYSVVINDEGSSENSSRYDEFISRFKRTFEMMTLSIVVMTVLALCMNPAMTQTDSDESEPSEASRRLCTGNTTWVTCSGCEPRCGQNRPGPCPASCGPPRCECRRGYVRDTNGRCVLPRDCSRSRCARNEVYRTCRTCEGTCDNPNPRCTRNCRPAGCECPVSDGYVRDRNGNCIDKSDCPPTCRGFRCPRGQHCELRPVVCVRAPCYPQPTCVWNRD</sequence>
<name>A0A0B2VK96_TOXCA</name>
<dbReference type="PANTHER" id="PTHR23259">
    <property type="entry name" value="RIDDLE"/>
    <property type="match status" value="1"/>
</dbReference>
<comment type="caution">
    <text evidence="6">The sequence shown here is derived from an EMBL/GenBank/DDBJ whole genome shotgun (WGS) entry which is preliminary data.</text>
</comment>
<gene>
    <name evidence="6" type="ORF">Tcan_13552</name>
</gene>
<evidence type="ECO:0000313" key="7">
    <source>
        <dbReference type="Proteomes" id="UP000031036"/>
    </source>
</evidence>
<dbReference type="GO" id="GO:0004867">
    <property type="term" value="F:serine-type endopeptidase inhibitor activity"/>
    <property type="evidence" value="ECO:0007669"/>
    <property type="project" value="UniProtKB-KW"/>
</dbReference>
<feature type="transmembrane region" description="Helical" evidence="4">
    <location>
        <begin position="32"/>
        <end position="52"/>
    </location>
</feature>
<accession>A0A0B2VK96</accession>
<evidence type="ECO:0000256" key="3">
    <source>
        <dbReference type="ARBA" id="ARBA00023157"/>
    </source>
</evidence>
<keyword evidence="2" id="KW-0722">Serine protease inhibitor</keyword>
<keyword evidence="4" id="KW-0472">Membrane</keyword>
<protein>
    <submittedName>
        <fullName evidence="6">Trypsin inhibitor</fullName>
    </submittedName>
</protein>
<keyword evidence="4" id="KW-0812">Transmembrane</keyword>
<dbReference type="AlphaFoldDB" id="A0A0B2VK96"/>
<evidence type="ECO:0000259" key="5">
    <source>
        <dbReference type="Pfam" id="PF01826"/>
    </source>
</evidence>
<dbReference type="InterPro" id="IPR036084">
    <property type="entry name" value="Ser_inhib-like_sf"/>
</dbReference>
<dbReference type="Gene3D" id="2.10.25.10">
    <property type="entry name" value="Laminin"/>
    <property type="match status" value="2"/>
</dbReference>
<evidence type="ECO:0000256" key="4">
    <source>
        <dbReference type="SAM" id="Phobius"/>
    </source>
</evidence>
<dbReference type="InterPro" id="IPR002919">
    <property type="entry name" value="TIL_dom"/>
</dbReference>
<evidence type="ECO:0000313" key="6">
    <source>
        <dbReference type="EMBL" id="KHN83926.1"/>
    </source>
</evidence>
<dbReference type="OrthoDB" id="5849338at2759"/>
<dbReference type="EMBL" id="JPKZ01001122">
    <property type="protein sequence ID" value="KHN83926.1"/>
    <property type="molecule type" value="Genomic_DNA"/>
</dbReference>
<feature type="transmembrane region" description="Helical" evidence="4">
    <location>
        <begin position="224"/>
        <end position="243"/>
    </location>
</feature>
<feature type="domain" description="TIL" evidence="5">
    <location>
        <begin position="319"/>
        <end position="373"/>
    </location>
</feature>
<dbReference type="Proteomes" id="UP000031036">
    <property type="component" value="Unassembled WGS sequence"/>
</dbReference>
<reference evidence="6 7" key="1">
    <citation type="submission" date="2014-11" db="EMBL/GenBank/DDBJ databases">
        <title>Genetic blueprint of the zoonotic pathogen Toxocara canis.</title>
        <authorList>
            <person name="Zhu X.-Q."/>
            <person name="Korhonen P.K."/>
            <person name="Cai H."/>
            <person name="Young N.D."/>
            <person name="Nejsum P."/>
            <person name="von Samson-Himmelstjerna G."/>
            <person name="Boag P.R."/>
            <person name="Tan P."/>
            <person name="Li Q."/>
            <person name="Min J."/>
            <person name="Yang Y."/>
            <person name="Wang X."/>
            <person name="Fang X."/>
            <person name="Hall R.S."/>
            <person name="Hofmann A."/>
            <person name="Sternberg P.W."/>
            <person name="Jex A.R."/>
            <person name="Gasser R.B."/>
        </authorList>
    </citation>
    <scope>NUCLEOTIDE SEQUENCE [LARGE SCALE GENOMIC DNA]</scope>
    <source>
        <strain evidence="6">PN_DK_2014</strain>
    </source>
</reference>
<dbReference type="CDD" id="cd19941">
    <property type="entry name" value="TIL"/>
    <property type="match status" value="2"/>
</dbReference>